<feature type="compositionally biased region" description="Polar residues" evidence="1">
    <location>
        <begin position="1"/>
        <end position="18"/>
    </location>
</feature>
<feature type="compositionally biased region" description="Basic and acidic residues" evidence="1">
    <location>
        <begin position="199"/>
        <end position="209"/>
    </location>
</feature>
<feature type="compositionally biased region" description="Low complexity" evidence="1">
    <location>
        <begin position="59"/>
        <end position="70"/>
    </location>
</feature>
<organism evidence="2 3">
    <name type="scientific">Ascobolus immersus RN42</name>
    <dbReference type="NCBI Taxonomy" id="1160509"/>
    <lineage>
        <taxon>Eukaryota</taxon>
        <taxon>Fungi</taxon>
        <taxon>Dikarya</taxon>
        <taxon>Ascomycota</taxon>
        <taxon>Pezizomycotina</taxon>
        <taxon>Pezizomycetes</taxon>
        <taxon>Pezizales</taxon>
        <taxon>Ascobolaceae</taxon>
        <taxon>Ascobolus</taxon>
    </lineage>
</organism>
<feature type="compositionally biased region" description="Basic and acidic residues" evidence="1">
    <location>
        <begin position="802"/>
        <end position="818"/>
    </location>
</feature>
<sequence length="946" mass="102927">MAVSTTIIDKNQAGAQAKSQKETQNESDSDGTPPPTPTAKLAKPAEPDSKAPVAPQPKPQEAAPAAKSAPPTVPGPAPEPATEPADQAQATAKVNAAPSSAKADAPSPAGPAQPGGEAKVVSAPADAKVAVSTPEAKEDAKIEAKGPTTDKRPLPAAVLYKAAPAADSEAPAERENAADQPDNKVQAAAAKEIAPASEAKPENHEESKAKSPTTSDASTTTTKIGVEAETGAEKQAESLPKPTTKENPVNGSESGGVDQKVVKVTDPGTMEAQGSEVANDPGPNNQVVVHDKGKTNADGDGIETDEDQPEAIEEKPLDPSQLTNEELEQGLIGKAETVMEKQLEFIRKRMCWPDLGYTQESAKTYLDEKLNTRKLELNSVSEATKLEAGTDKPTAMFHLEKLGLQPSLAAEIVNTSPRYIEKLRNPELSSKGNETTSSRRSSKASPEDSKVEEAPTSDTSLAQPSRQRTSSKAQEGYPAIADAEIENLGAAQPQSHPPAGYHYPPDSNRPSRSSSNPAMPLAPPPSGYPVQYQQTRSHSEPPIAVTSVRNGFATGMTALPGPPRQHYSGYPLDFSPPQGPHPSQAPPRARGVEGPYPRVLDVAPPQEWAQVDAYGRQYDERAVHNNQNPTGARGPYNEEYYSDEEYDGRYDHQVNPISYQRAPAPPPVQYQQSQMQPALIPSFHSRHGTAAGLPPPPDPRYRERGAQHRPSDPRRGYQTAAGFENGYQYDPRYAHDMPQGPSPLAAPVNDHRQVQRIQQRAGTYAGPEFGDHVDQPDGRVLPITTMDYGNDNQGYYSQESGAYREGRRMRSSHPDQRLTARQVDPNVRPRDQYGERDRYRSRTEREEYTYDGGSRGSSSRDRQRGREREGREVRHGDYTECEVLPLAFKGKEPDLYKLDDAIRDSGTEFSRQWNGIACRTCLARWDFYFIDEKFMGLLAEIRKHHH</sequence>
<feature type="compositionally biased region" description="Low complexity" evidence="1">
    <location>
        <begin position="187"/>
        <end position="198"/>
    </location>
</feature>
<name>A0A3N4HVI8_ASCIM</name>
<accession>A0A3N4HVI8</accession>
<reference evidence="2 3" key="1">
    <citation type="journal article" date="2018" name="Nat. Ecol. Evol.">
        <title>Pezizomycetes genomes reveal the molecular basis of ectomycorrhizal truffle lifestyle.</title>
        <authorList>
            <person name="Murat C."/>
            <person name="Payen T."/>
            <person name="Noel B."/>
            <person name="Kuo A."/>
            <person name="Morin E."/>
            <person name="Chen J."/>
            <person name="Kohler A."/>
            <person name="Krizsan K."/>
            <person name="Balestrini R."/>
            <person name="Da Silva C."/>
            <person name="Montanini B."/>
            <person name="Hainaut M."/>
            <person name="Levati E."/>
            <person name="Barry K.W."/>
            <person name="Belfiori B."/>
            <person name="Cichocki N."/>
            <person name="Clum A."/>
            <person name="Dockter R.B."/>
            <person name="Fauchery L."/>
            <person name="Guy J."/>
            <person name="Iotti M."/>
            <person name="Le Tacon F."/>
            <person name="Lindquist E.A."/>
            <person name="Lipzen A."/>
            <person name="Malagnac F."/>
            <person name="Mello A."/>
            <person name="Molinier V."/>
            <person name="Miyauchi S."/>
            <person name="Poulain J."/>
            <person name="Riccioni C."/>
            <person name="Rubini A."/>
            <person name="Sitrit Y."/>
            <person name="Splivallo R."/>
            <person name="Traeger S."/>
            <person name="Wang M."/>
            <person name="Zifcakova L."/>
            <person name="Wipf D."/>
            <person name="Zambonelli A."/>
            <person name="Paolocci F."/>
            <person name="Nowrousian M."/>
            <person name="Ottonello S."/>
            <person name="Baldrian P."/>
            <person name="Spatafora J.W."/>
            <person name="Henrissat B."/>
            <person name="Nagy L.G."/>
            <person name="Aury J.M."/>
            <person name="Wincker P."/>
            <person name="Grigoriev I.V."/>
            <person name="Bonfante P."/>
            <person name="Martin F.M."/>
        </authorList>
    </citation>
    <scope>NUCLEOTIDE SEQUENCE [LARGE SCALE GENOMIC DNA]</scope>
    <source>
        <strain evidence="2 3">RN42</strain>
    </source>
</reference>
<keyword evidence="3" id="KW-1185">Reference proteome</keyword>
<feature type="compositionally biased region" description="Basic and acidic residues" evidence="1">
    <location>
        <begin position="699"/>
        <end position="715"/>
    </location>
</feature>
<feature type="region of interest" description="Disordered" evidence="1">
    <location>
        <begin position="423"/>
        <end position="476"/>
    </location>
</feature>
<feature type="compositionally biased region" description="Pro residues" evidence="1">
    <location>
        <begin position="71"/>
        <end position="81"/>
    </location>
</feature>
<gene>
    <name evidence="2" type="ORF">BJ508DRAFT_310954</name>
</gene>
<feature type="compositionally biased region" description="Basic and acidic residues" evidence="1">
    <location>
        <begin position="135"/>
        <end position="153"/>
    </location>
</feature>
<feature type="compositionally biased region" description="Basic and acidic residues" evidence="1">
    <location>
        <begin position="827"/>
        <end position="848"/>
    </location>
</feature>
<proteinExistence type="predicted"/>
<feature type="compositionally biased region" description="Low complexity" evidence="1">
    <location>
        <begin position="508"/>
        <end position="517"/>
    </location>
</feature>
<feature type="region of interest" description="Disordered" evidence="1">
    <location>
        <begin position="554"/>
        <end position="594"/>
    </location>
</feature>
<feature type="compositionally biased region" description="Low complexity" evidence="1">
    <location>
        <begin position="210"/>
        <end position="223"/>
    </location>
</feature>
<protein>
    <submittedName>
        <fullName evidence="2">Uncharacterized protein</fullName>
    </submittedName>
</protein>
<feature type="compositionally biased region" description="Polar residues" evidence="1">
    <location>
        <begin position="427"/>
        <end position="439"/>
    </location>
</feature>
<feature type="region of interest" description="Disordered" evidence="1">
    <location>
        <begin position="1"/>
        <end position="323"/>
    </location>
</feature>
<feature type="region of interest" description="Disordered" evidence="1">
    <location>
        <begin position="491"/>
        <end position="539"/>
    </location>
</feature>
<feature type="compositionally biased region" description="Basic and acidic residues" evidence="1">
    <location>
        <begin position="858"/>
        <end position="873"/>
    </location>
</feature>
<evidence type="ECO:0000313" key="2">
    <source>
        <dbReference type="EMBL" id="RPA76548.1"/>
    </source>
</evidence>
<feature type="compositionally biased region" description="Low complexity" evidence="1">
    <location>
        <begin position="82"/>
        <end position="118"/>
    </location>
</feature>
<dbReference type="Proteomes" id="UP000275078">
    <property type="component" value="Unassembled WGS sequence"/>
</dbReference>
<feature type="compositionally biased region" description="Polar residues" evidence="1">
    <location>
        <begin position="790"/>
        <end position="800"/>
    </location>
</feature>
<feature type="compositionally biased region" description="Polar residues" evidence="1">
    <location>
        <begin position="456"/>
        <end position="473"/>
    </location>
</feature>
<evidence type="ECO:0000256" key="1">
    <source>
        <dbReference type="SAM" id="MobiDB-lite"/>
    </source>
</evidence>
<feature type="region of interest" description="Disordered" evidence="1">
    <location>
        <begin position="684"/>
        <end position="719"/>
    </location>
</feature>
<feature type="compositionally biased region" description="Acidic residues" evidence="1">
    <location>
        <begin position="300"/>
        <end position="311"/>
    </location>
</feature>
<evidence type="ECO:0000313" key="3">
    <source>
        <dbReference type="Proteomes" id="UP000275078"/>
    </source>
</evidence>
<feature type="region of interest" description="Disordered" evidence="1">
    <location>
        <begin position="765"/>
        <end position="873"/>
    </location>
</feature>
<feature type="compositionally biased region" description="Low complexity" evidence="1">
    <location>
        <begin position="154"/>
        <end position="169"/>
    </location>
</feature>
<dbReference type="AlphaFoldDB" id="A0A3N4HVI8"/>
<dbReference type="EMBL" id="ML119742">
    <property type="protein sequence ID" value="RPA76548.1"/>
    <property type="molecule type" value="Genomic_DNA"/>
</dbReference>